<dbReference type="Proteomes" id="UP000031258">
    <property type="component" value="Unassembled WGS sequence"/>
</dbReference>
<dbReference type="SUPFAM" id="SSF47413">
    <property type="entry name" value="lambda repressor-like DNA-binding domains"/>
    <property type="match status" value="1"/>
</dbReference>
<dbReference type="AlphaFoldDB" id="A0A0C1MZ23"/>
<dbReference type="EMBL" id="JSWE01000096">
    <property type="protein sequence ID" value="KIE05241.1"/>
    <property type="molecule type" value="Genomic_DNA"/>
</dbReference>
<proteinExistence type="predicted"/>
<dbReference type="GO" id="GO:0003677">
    <property type="term" value="F:DNA binding"/>
    <property type="evidence" value="ECO:0007669"/>
    <property type="project" value="InterPro"/>
</dbReference>
<name>A0A0C1MZ23_9RICK</name>
<organism evidence="2 3">
    <name type="scientific">Candidatus Jidaibacter acanthamoebae</name>
    <dbReference type="NCBI Taxonomy" id="86105"/>
    <lineage>
        <taxon>Bacteria</taxon>
        <taxon>Pseudomonadati</taxon>
        <taxon>Pseudomonadota</taxon>
        <taxon>Alphaproteobacteria</taxon>
        <taxon>Rickettsiales</taxon>
        <taxon>Candidatus Midichloriaceae</taxon>
        <taxon>Candidatus Jidaibacter</taxon>
    </lineage>
</organism>
<evidence type="ECO:0000313" key="2">
    <source>
        <dbReference type="EMBL" id="KIE05241.1"/>
    </source>
</evidence>
<comment type="caution">
    <text evidence="2">The sequence shown here is derived from an EMBL/GenBank/DDBJ whole genome shotgun (WGS) entry which is preliminary data.</text>
</comment>
<dbReference type="Pfam" id="PF01381">
    <property type="entry name" value="HTH_3"/>
    <property type="match status" value="1"/>
</dbReference>
<keyword evidence="3" id="KW-1185">Reference proteome</keyword>
<feature type="domain" description="HTH cro/C1-type" evidence="1">
    <location>
        <begin position="29"/>
        <end position="84"/>
    </location>
</feature>
<dbReference type="InterPro" id="IPR010982">
    <property type="entry name" value="Lambda_DNA-bd_dom_sf"/>
</dbReference>
<evidence type="ECO:0000313" key="3">
    <source>
        <dbReference type="Proteomes" id="UP000031258"/>
    </source>
</evidence>
<dbReference type="PROSITE" id="PS50943">
    <property type="entry name" value="HTH_CROC1"/>
    <property type="match status" value="1"/>
</dbReference>
<gene>
    <name evidence="2" type="ORF">NF27_DT00150</name>
</gene>
<dbReference type="STRING" id="86105.NF27_DT00150"/>
<accession>A0A0C1MZ23</accession>
<dbReference type="SMART" id="SM00530">
    <property type="entry name" value="HTH_XRE"/>
    <property type="match status" value="1"/>
</dbReference>
<dbReference type="Gene3D" id="1.10.260.40">
    <property type="entry name" value="lambda repressor-like DNA-binding domains"/>
    <property type="match status" value="1"/>
</dbReference>
<reference evidence="2 3" key="1">
    <citation type="submission" date="2014-11" db="EMBL/GenBank/DDBJ databases">
        <title>A Rickettsiales Symbiont of Amoebae With Ancient Features.</title>
        <authorList>
            <person name="Schulz F."/>
            <person name="Martijn J."/>
            <person name="Wascher F."/>
            <person name="Kostanjsek R."/>
            <person name="Ettema T.J."/>
            <person name="Horn M."/>
        </authorList>
    </citation>
    <scope>NUCLEOTIDE SEQUENCE [LARGE SCALE GENOMIC DNA]</scope>
    <source>
        <strain evidence="2 3">UWC36</strain>
    </source>
</reference>
<sequence>MEIVLTSRKINETDMINTKYVLENLKEQIKQRMSERNLTASSVEKKSGLKISAVRNILNNKSTNPGMETLVAIAKTLECSVDALLGNQSASSVYASTKNQITRSSEKHIWNFKLYNGTLQAVEKIIAQKHLTLTLEQMLHLIQEVYIYSLNEENPKVDTRFANWMVENIHTQELI</sequence>
<evidence type="ECO:0000259" key="1">
    <source>
        <dbReference type="PROSITE" id="PS50943"/>
    </source>
</evidence>
<dbReference type="InterPro" id="IPR001387">
    <property type="entry name" value="Cro/C1-type_HTH"/>
</dbReference>
<protein>
    <recommendedName>
        <fullName evidence="1">HTH cro/C1-type domain-containing protein</fullName>
    </recommendedName>
</protein>
<dbReference type="CDD" id="cd00093">
    <property type="entry name" value="HTH_XRE"/>
    <property type="match status" value="1"/>
</dbReference>